<dbReference type="Proteomes" id="UP000038040">
    <property type="component" value="Unplaced"/>
</dbReference>
<protein>
    <submittedName>
        <fullName evidence="4">Rhodanese domain-containing protein</fullName>
    </submittedName>
</protein>
<name>A0A0N4UCI4_DRAME</name>
<dbReference type="InterPro" id="IPR029021">
    <property type="entry name" value="Prot-tyrosine_phosphatase-like"/>
</dbReference>
<dbReference type="OrthoDB" id="5632at2759"/>
<sequence>MTATERRIPSPTYFKPAPSEIQYGKMRFLITDRPSDSTIQNYIGELERHNARAVVRVCEPTYEISPLISSGIDVLDWEFLDGSPPPQEVLFYCNSFLLNS</sequence>
<evidence type="ECO:0000313" key="3">
    <source>
        <dbReference type="Proteomes" id="UP000274756"/>
    </source>
</evidence>
<organism evidence="2 4">
    <name type="scientific">Dracunculus medinensis</name>
    <name type="common">Guinea worm</name>
    <dbReference type="NCBI Taxonomy" id="318479"/>
    <lineage>
        <taxon>Eukaryota</taxon>
        <taxon>Metazoa</taxon>
        <taxon>Ecdysozoa</taxon>
        <taxon>Nematoda</taxon>
        <taxon>Chromadorea</taxon>
        <taxon>Rhabditida</taxon>
        <taxon>Spirurina</taxon>
        <taxon>Dracunculoidea</taxon>
        <taxon>Dracunculidae</taxon>
        <taxon>Dracunculus</taxon>
    </lineage>
</organism>
<reference evidence="4" key="1">
    <citation type="submission" date="2017-02" db="UniProtKB">
        <authorList>
            <consortium name="WormBaseParasite"/>
        </authorList>
    </citation>
    <scope>IDENTIFICATION</scope>
</reference>
<gene>
    <name evidence="1" type="ORF">DME_LOCUS8779</name>
</gene>
<evidence type="ECO:0000313" key="1">
    <source>
        <dbReference type="EMBL" id="VDN58806.1"/>
    </source>
</evidence>
<proteinExistence type="predicted"/>
<dbReference type="EMBL" id="UYYG01001172">
    <property type="protein sequence ID" value="VDN58806.1"/>
    <property type="molecule type" value="Genomic_DNA"/>
</dbReference>
<dbReference type="STRING" id="318479.A0A0N4UCI4"/>
<dbReference type="AlphaFoldDB" id="A0A0N4UCI4"/>
<accession>A0A0N4UCI4</accession>
<evidence type="ECO:0000313" key="4">
    <source>
        <dbReference type="WBParaSite" id="DME_0000498001-mRNA-1"/>
    </source>
</evidence>
<dbReference type="Gene3D" id="3.90.190.10">
    <property type="entry name" value="Protein tyrosine phosphatase superfamily"/>
    <property type="match status" value="1"/>
</dbReference>
<keyword evidence="3" id="KW-1185">Reference proteome</keyword>
<dbReference type="SUPFAM" id="SSF52799">
    <property type="entry name" value="(Phosphotyrosine protein) phosphatases II"/>
    <property type="match status" value="1"/>
</dbReference>
<evidence type="ECO:0000313" key="2">
    <source>
        <dbReference type="Proteomes" id="UP000038040"/>
    </source>
</evidence>
<dbReference type="Proteomes" id="UP000274756">
    <property type="component" value="Unassembled WGS sequence"/>
</dbReference>
<reference evidence="1 3" key="2">
    <citation type="submission" date="2018-11" db="EMBL/GenBank/DDBJ databases">
        <authorList>
            <consortium name="Pathogen Informatics"/>
        </authorList>
    </citation>
    <scope>NUCLEOTIDE SEQUENCE [LARGE SCALE GENOMIC DNA]</scope>
</reference>
<dbReference type="WBParaSite" id="DME_0000498001-mRNA-1">
    <property type="protein sequence ID" value="DME_0000498001-mRNA-1"/>
    <property type="gene ID" value="DME_0000498001"/>
</dbReference>